<feature type="repeat" description="TPR" evidence="3">
    <location>
        <begin position="222"/>
        <end position="255"/>
    </location>
</feature>
<accession>A0A223D0I4</accession>
<protein>
    <submittedName>
        <fullName evidence="4">Uncharacterized protein</fullName>
    </submittedName>
</protein>
<dbReference type="PANTHER" id="PTHR45586">
    <property type="entry name" value="TPR REPEAT-CONTAINING PROTEIN PA4667"/>
    <property type="match status" value="1"/>
</dbReference>
<dbReference type="OrthoDB" id="2370959at2"/>
<proteinExistence type="predicted"/>
<evidence type="ECO:0000313" key="4">
    <source>
        <dbReference type="EMBL" id="ASS75269.1"/>
    </source>
</evidence>
<dbReference type="SMART" id="SM00028">
    <property type="entry name" value="TPR"/>
    <property type="match status" value="11"/>
</dbReference>
<dbReference type="KEGG" id="tab:CIG75_09910"/>
<dbReference type="Pfam" id="PF00515">
    <property type="entry name" value="TPR_1"/>
    <property type="match status" value="1"/>
</dbReference>
<dbReference type="Pfam" id="PF14559">
    <property type="entry name" value="TPR_19"/>
    <property type="match status" value="1"/>
</dbReference>
<evidence type="ECO:0000256" key="3">
    <source>
        <dbReference type="PROSITE-ProRule" id="PRU00339"/>
    </source>
</evidence>
<keyword evidence="5" id="KW-1185">Reference proteome</keyword>
<feature type="repeat" description="TPR" evidence="3">
    <location>
        <begin position="358"/>
        <end position="391"/>
    </location>
</feature>
<dbReference type="SUPFAM" id="SSF48452">
    <property type="entry name" value="TPR-like"/>
    <property type="match status" value="3"/>
</dbReference>
<evidence type="ECO:0000256" key="1">
    <source>
        <dbReference type="ARBA" id="ARBA00022737"/>
    </source>
</evidence>
<dbReference type="RefSeq" id="WP_094236517.1">
    <property type="nucleotide sequence ID" value="NZ_CP022657.1"/>
</dbReference>
<reference evidence="4 5" key="1">
    <citation type="journal article" date="2015" name="Int. J. Syst. Evol. Microbiol.">
        <title>Tumebacillus algifaecis sp. nov., isolated from decomposing algal scum.</title>
        <authorList>
            <person name="Wu Y.F."/>
            <person name="Zhang B."/>
            <person name="Xing P."/>
            <person name="Wu Q.L."/>
            <person name="Liu S.J."/>
        </authorList>
    </citation>
    <scope>NUCLEOTIDE SEQUENCE [LARGE SCALE GENOMIC DNA]</scope>
    <source>
        <strain evidence="4 5">THMBR28</strain>
    </source>
</reference>
<dbReference type="PANTHER" id="PTHR45586:SF1">
    <property type="entry name" value="LIPOPOLYSACCHARIDE ASSEMBLY PROTEIN B"/>
    <property type="match status" value="1"/>
</dbReference>
<gene>
    <name evidence="4" type="ORF">CIG75_09910</name>
</gene>
<dbReference type="EMBL" id="CP022657">
    <property type="protein sequence ID" value="ASS75269.1"/>
    <property type="molecule type" value="Genomic_DNA"/>
</dbReference>
<sequence length="536" mass="61545">MFEKPFMLLNRAVDRIEVQLHNADPEQRQILGEELVALRSACDTFVERWLSFEERVTELGEAFSLDLDGTLPTQELQIMQQKLSTMQHPYLPTVASQVEQEAQTSVEHFESAQTDLEDVTTNDQANSTAPQKKLILSLGEGTSIRPIDEQMVRSFRRGIGFFDLLMFKEAMDEFRRVIEIDESFTIARLYLAFGYLAEEQYEEASKHLNLLQLEEGDDLIRATVHGTFGHIFAAQGQYRQALIEFEAARQLVPDYRDIEFNMGCCHFNLGQHKEALMSYQRALILAPDDWEAHRFCGLIYVQLGNGERAYRHLARAYDLNGAHEELILEFARLSEQMGQAEQAYALYQKALRYHPESAAAYGGLGWIKMRTGDHDQAFALFQKQLSFKPNDRQGMFNLGWAAYHRQDFVEAERCFAALLTQNARDVYALSGLARTWSRMGKRAEAKEQLLQLVARDGTNEKKMGLFHLGRLALEEEAYLQALRYFNAALVYERTCIESLFFKGVAHYALGQQERADQCFATCRRLTTVSEMVQTHE</sequence>
<keyword evidence="2 3" id="KW-0802">TPR repeat</keyword>
<feature type="repeat" description="TPR" evidence="3">
    <location>
        <begin position="256"/>
        <end position="289"/>
    </location>
</feature>
<dbReference type="PROSITE" id="PS50005">
    <property type="entry name" value="TPR"/>
    <property type="match status" value="4"/>
</dbReference>
<dbReference type="Gene3D" id="1.25.40.10">
    <property type="entry name" value="Tetratricopeptide repeat domain"/>
    <property type="match status" value="4"/>
</dbReference>
<evidence type="ECO:0000256" key="2">
    <source>
        <dbReference type="ARBA" id="ARBA00022803"/>
    </source>
</evidence>
<keyword evidence="1" id="KW-0677">Repeat</keyword>
<dbReference type="Proteomes" id="UP000214688">
    <property type="component" value="Chromosome"/>
</dbReference>
<name>A0A223D0I4_9BACL</name>
<feature type="repeat" description="TPR" evidence="3">
    <location>
        <begin position="324"/>
        <end position="357"/>
    </location>
</feature>
<dbReference type="InterPro" id="IPR051012">
    <property type="entry name" value="CellSynth/LPSAsmb/PSIAsmb"/>
</dbReference>
<dbReference type="InterPro" id="IPR019734">
    <property type="entry name" value="TPR_rpt"/>
</dbReference>
<dbReference type="InterPro" id="IPR011990">
    <property type="entry name" value="TPR-like_helical_dom_sf"/>
</dbReference>
<dbReference type="AlphaFoldDB" id="A0A223D0I4"/>
<organism evidence="4 5">
    <name type="scientific">Tumebacillus algifaecis</name>
    <dbReference type="NCBI Taxonomy" id="1214604"/>
    <lineage>
        <taxon>Bacteria</taxon>
        <taxon>Bacillati</taxon>
        <taxon>Bacillota</taxon>
        <taxon>Bacilli</taxon>
        <taxon>Bacillales</taxon>
        <taxon>Alicyclobacillaceae</taxon>
        <taxon>Tumebacillus</taxon>
    </lineage>
</organism>
<evidence type="ECO:0000313" key="5">
    <source>
        <dbReference type="Proteomes" id="UP000214688"/>
    </source>
</evidence>